<sequence length="123" mass="13382">MSQPFESLNVLGQPLAPCSTQPLTGFYRDGCCNTGHEDVGIHTVCARLDEAFLSFTREQGNDLTAPNPGMGFPGLQPGDRWCRCAGRWMEAYRAGVAPMVDLHAKHAETLAVIDLDTLKAYAL</sequence>
<dbReference type="HOGENOM" id="CLU_127770_1_0_6"/>
<accession>A1WWK7</accession>
<protein>
    <recommendedName>
        <fullName evidence="3">DUF2237 domain-containing protein</fullName>
    </recommendedName>
</protein>
<dbReference type="OrthoDB" id="9792525at2"/>
<dbReference type="EMBL" id="CP000544">
    <property type="protein sequence ID" value="ABM62069.1"/>
    <property type="molecule type" value="Genomic_DNA"/>
</dbReference>
<dbReference type="Pfam" id="PF09996">
    <property type="entry name" value="DUF2237"/>
    <property type="match status" value="1"/>
</dbReference>
<reference evidence="1 2" key="2">
    <citation type="journal article" date="2013" name="Stand. Genomic Sci.">
        <title>Complete genome sequence of Halorhodospira halophila SL1.</title>
        <authorList>
            <person name="Challacombe J.F."/>
            <person name="Majid S."/>
            <person name="Deole R."/>
            <person name="Brettin T.S."/>
            <person name="Bruce D."/>
            <person name="Delano S.F."/>
            <person name="Detter J.C."/>
            <person name="Gleasner C.D."/>
            <person name="Han C.S."/>
            <person name="Misra M."/>
            <person name="Reitenga K.G."/>
            <person name="Mikhailova N."/>
            <person name="Woyke T."/>
            <person name="Pitluck S."/>
            <person name="Nolan M."/>
            <person name="Land M.L."/>
            <person name="Saunders E."/>
            <person name="Tapia R."/>
            <person name="Lapidus A."/>
            <person name="Ivanova N."/>
            <person name="Hoff W.D."/>
        </authorList>
    </citation>
    <scope>NUCLEOTIDE SEQUENCE [LARGE SCALE GENOMIC DNA]</scope>
    <source>
        <strain evidence="2">DSM 244 / SL1</strain>
    </source>
</reference>
<dbReference type="Proteomes" id="UP000000647">
    <property type="component" value="Chromosome"/>
</dbReference>
<proteinExistence type="predicted"/>
<dbReference type="eggNOG" id="COG3651">
    <property type="taxonomic scope" value="Bacteria"/>
</dbReference>
<dbReference type="PANTHER" id="PTHR37466">
    <property type="entry name" value="SLR1628 PROTEIN"/>
    <property type="match status" value="1"/>
</dbReference>
<dbReference type="PANTHER" id="PTHR37466:SF1">
    <property type="entry name" value="SLR1628 PROTEIN"/>
    <property type="match status" value="1"/>
</dbReference>
<evidence type="ECO:0000313" key="1">
    <source>
        <dbReference type="EMBL" id="ABM62069.1"/>
    </source>
</evidence>
<evidence type="ECO:0000313" key="2">
    <source>
        <dbReference type="Proteomes" id="UP000000647"/>
    </source>
</evidence>
<dbReference type="Gene3D" id="3.30.56.110">
    <property type="entry name" value="Protein of unknown function DUF2237"/>
    <property type="match status" value="1"/>
</dbReference>
<evidence type="ECO:0008006" key="3">
    <source>
        <dbReference type="Google" id="ProtNLM"/>
    </source>
</evidence>
<dbReference type="RefSeq" id="WP_011814091.1">
    <property type="nucleotide sequence ID" value="NC_008789.1"/>
</dbReference>
<keyword evidence="2" id="KW-1185">Reference proteome</keyword>
<dbReference type="AlphaFoldDB" id="A1WWK7"/>
<organism evidence="1 2">
    <name type="scientific">Halorhodospira halophila (strain DSM 244 / SL1)</name>
    <name type="common">Ectothiorhodospira halophila (strain DSM 244 / SL1)</name>
    <dbReference type="NCBI Taxonomy" id="349124"/>
    <lineage>
        <taxon>Bacteria</taxon>
        <taxon>Pseudomonadati</taxon>
        <taxon>Pseudomonadota</taxon>
        <taxon>Gammaproteobacteria</taxon>
        <taxon>Chromatiales</taxon>
        <taxon>Ectothiorhodospiraceae</taxon>
        <taxon>Halorhodospira</taxon>
    </lineage>
</organism>
<name>A1WWK7_HALHL</name>
<dbReference type="InterPro" id="IPR018714">
    <property type="entry name" value="DUF2237"/>
</dbReference>
<gene>
    <name evidence="1" type="ordered locus">Hhal_1300</name>
</gene>
<reference evidence="2" key="1">
    <citation type="submission" date="2006-12" db="EMBL/GenBank/DDBJ databases">
        <title>Complete sequence of Halorhodospira halophila SL1.</title>
        <authorList>
            <consortium name="US DOE Joint Genome Institute"/>
            <person name="Copeland A."/>
            <person name="Lucas S."/>
            <person name="Lapidus A."/>
            <person name="Barry K."/>
            <person name="Detter J.C."/>
            <person name="Glavina del Rio T."/>
            <person name="Hammon N."/>
            <person name="Israni S."/>
            <person name="Dalin E."/>
            <person name="Tice H."/>
            <person name="Pitluck S."/>
            <person name="Saunders E."/>
            <person name="Brettin T."/>
            <person name="Bruce D."/>
            <person name="Han C."/>
            <person name="Tapia R."/>
            <person name="Schmutz J."/>
            <person name="Larimer F."/>
            <person name="Land M."/>
            <person name="Hauser L."/>
            <person name="Kyrpides N."/>
            <person name="Mikhailova N."/>
            <person name="Hoff W."/>
            <person name="Richardson P."/>
        </authorList>
    </citation>
    <scope>NUCLEOTIDE SEQUENCE [LARGE SCALE GENOMIC DNA]</scope>
    <source>
        <strain evidence="2">DSM 244 / SL1</strain>
    </source>
</reference>
<dbReference type="KEGG" id="hha:Hhal_1300"/>